<dbReference type="EMBL" id="SLWX01000003">
    <property type="protein sequence ID" value="TCO77176.1"/>
    <property type="molecule type" value="Genomic_DNA"/>
</dbReference>
<dbReference type="CDD" id="cd21471">
    <property type="entry name" value="CrtC-like"/>
    <property type="match status" value="1"/>
</dbReference>
<organism evidence="1 2">
    <name type="scientific">Chromatocurvus halotolerans</name>
    <dbReference type="NCBI Taxonomy" id="1132028"/>
    <lineage>
        <taxon>Bacteria</taxon>
        <taxon>Pseudomonadati</taxon>
        <taxon>Pseudomonadota</taxon>
        <taxon>Gammaproteobacteria</taxon>
        <taxon>Cellvibrionales</taxon>
        <taxon>Halieaceae</taxon>
        <taxon>Chromatocurvus</taxon>
    </lineage>
</organism>
<protein>
    <submittedName>
        <fullName evidence="1">Hydroxyneurosporene synthase</fullName>
    </submittedName>
</protein>
<dbReference type="RefSeq" id="WP_205686603.1">
    <property type="nucleotide sequence ID" value="NZ_QQSW01000008.1"/>
</dbReference>
<sequence>MLQSEILPHSPSTGFAGAVGINGYQWWYIDALSDDGRFGLTIIVFVGSVFSPYYAAARRRGPTDPGNHCAINAVLYNPGGKKVWALTERGRRNLIRDETHLQVGPSAIHWDGKQVSVAIDEITVPLPRRLRGQVRLTLPCISREDYAIDHHGRHRWWPISPACRVSVELEAPRLSWQGEAYFDSNRGSEPLEAGFTDWDWSRATLADGSSIVQYHTRPLDPSTAATALALRFDAQGNVQPITPPPGMTLPTTGIWRIPRQTGADTASGTRVRRTLEDTPFYARSMLETQLLGETVTAFHESLSLDRFRQRWVQTLLPFRMPRNTRPVRGGAG</sequence>
<dbReference type="AlphaFoldDB" id="A0A4R2L0G9"/>
<gene>
    <name evidence="1" type="ORF">EV688_103191</name>
</gene>
<evidence type="ECO:0000313" key="2">
    <source>
        <dbReference type="Proteomes" id="UP000294980"/>
    </source>
</evidence>
<evidence type="ECO:0000313" key="1">
    <source>
        <dbReference type="EMBL" id="TCO77176.1"/>
    </source>
</evidence>
<dbReference type="SUPFAM" id="SSF159245">
    <property type="entry name" value="AttH-like"/>
    <property type="match status" value="1"/>
</dbReference>
<reference evidence="1 2" key="1">
    <citation type="submission" date="2019-03" db="EMBL/GenBank/DDBJ databases">
        <title>Genomic Encyclopedia of Type Strains, Phase IV (KMG-IV): sequencing the most valuable type-strain genomes for metagenomic binning, comparative biology and taxonomic classification.</title>
        <authorList>
            <person name="Goeker M."/>
        </authorList>
    </citation>
    <scope>NUCLEOTIDE SEQUENCE [LARGE SCALE GENOMIC DNA]</scope>
    <source>
        <strain evidence="1 2">DSM 23344</strain>
    </source>
</reference>
<comment type="caution">
    <text evidence="1">The sequence shown here is derived from an EMBL/GenBank/DDBJ whole genome shotgun (WGS) entry which is preliminary data.</text>
</comment>
<keyword evidence="2" id="KW-1185">Reference proteome</keyword>
<name>A0A4R2L0G9_9GAMM</name>
<proteinExistence type="predicted"/>
<dbReference type="Proteomes" id="UP000294980">
    <property type="component" value="Unassembled WGS sequence"/>
</dbReference>
<accession>A0A4R2L0G9</accession>